<dbReference type="PROSITE" id="PS50011">
    <property type="entry name" value="PROTEIN_KINASE_DOM"/>
    <property type="match status" value="1"/>
</dbReference>
<dbReference type="Gene3D" id="1.10.510.10">
    <property type="entry name" value="Transferase(Phosphotransferase) domain 1"/>
    <property type="match status" value="2"/>
</dbReference>
<evidence type="ECO:0000256" key="1">
    <source>
        <dbReference type="ARBA" id="ARBA00012513"/>
    </source>
</evidence>
<dbReference type="InterPro" id="IPR000719">
    <property type="entry name" value="Prot_kinase_dom"/>
</dbReference>
<dbReference type="SUPFAM" id="SSF56112">
    <property type="entry name" value="Protein kinase-like (PK-like)"/>
    <property type="match status" value="2"/>
</dbReference>
<sequence length="303" mass="34481">MEGRFSEKSDVFSFGVLLLEIVSGRRNAQFYGNEHELSLTGYLRSEETLSFKTREAQETAFDGSTSNEVKLEPLFKLQVLETATNNFDISKTLGQGGFGAGKLPDGQEIAVKRLSRTSGQGLEELMNEVVVISKLQHRNLVRLLGCCVEGEEMMLVYEYMPNKSLDAFLFDSPRKERLDWEERFNIINGICRGLLYLHRDSRLRIIHRDLKPSNILLDHELNPKISDFGIARIFCGNEVNTTRVVGTFGFMPPEYLMEGRFSEKSDVFSFGVLLLQIVSGKRNSHFYGNEHGLSLLGYWLYVP</sequence>
<keyword evidence="8" id="KW-1015">Disulfide bond</keyword>
<keyword evidence="3" id="KW-0808">Transferase</keyword>
<keyword evidence="2" id="KW-0723">Serine/threonine-protein kinase</keyword>
<evidence type="ECO:0000256" key="3">
    <source>
        <dbReference type="ARBA" id="ARBA00022679"/>
    </source>
</evidence>
<evidence type="ECO:0000256" key="2">
    <source>
        <dbReference type="ARBA" id="ARBA00022527"/>
    </source>
</evidence>
<keyword evidence="4" id="KW-0732">Signal</keyword>
<feature type="domain" description="Protein kinase" evidence="12">
    <location>
        <begin position="87"/>
        <end position="303"/>
    </location>
</feature>
<evidence type="ECO:0000256" key="5">
    <source>
        <dbReference type="ARBA" id="ARBA00022741"/>
    </source>
</evidence>
<keyword evidence="9" id="KW-0325">Glycoprotein</keyword>
<evidence type="ECO:0000256" key="8">
    <source>
        <dbReference type="ARBA" id="ARBA00023157"/>
    </source>
</evidence>
<dbReference type="Gene3D" id="3.30.200.20">
    <property type="entry name" value="Phosphorylase Kinase, domain 1"/>
    <property type="match status" value="1"/>
</dbReference>
<evidence type="ECO:0000313" key="13">
    <source>
        <dbReference type="EMBL" id="VFU42382.1"/>
    </source>
</evidence>
<gene>
    <name evidence="13" type="ORF">SVIM_LOCUS253887</name>
</gene>
<dbReference type="PANTHER" id="PTHR27002:SF1055">
    <property type="entry name" value="RECEPTOR-LIKE SERINE_THREONINE-PROTEIN KINASE"/>
    <property type="match status" value="1"/>
</dbReference>
<dbReference type="PROSITE" id="PS00108">
    <property type="entry name" value="PROTEIN_KINASE_ST"/>
    <property type="match status" value="1"/>
</dbReference>
<evidence type="ECO:0000256" key="9">
    <source>
        <dbReference type="ARBA" id="ARBA00023180"/>
    </source>
</evidence>
<keyword evidence="7" id="KW-0067">ATP-binding</keyword>
<dbReference type="InterPro" id="IPR011009">
    <property type="entry name" value="Kinase-like_dom_sf"/>
</dbReference>
<name>A0A6N2LQE2_SALVM</name>
<reference evidence="13" key="1">
    <citation type="submission" date="2019-03" db="EMBL/GenBank/DDBJ databases">
        <authorList>
            <person name="Mank J."/>
            <person name="Almeida P."/>
        </authorList>
    </citation>
    <scope>NUCLEOTIDE SEQUENCE</scope>
    <source>
        <strain evidence="13">78183</strain>
    </source>
</reference>
<dbReference type="EC" id="2.7.11.1" evidence="1"/>
<dbReference type="PANTHER" id="PTHR27002">
    <property type="entry name" value="RECEPTOR-LIKE SERINE/THREONINE-PROTEIN KINASE SD1-8"/>
    <property type="match status" value="1"/>
</dbReference>
<organism evidence="13">
    <name type="scientific">Salix viminalis</name>
    <name type="common">Common osier</name>
    <name type="synonym">Basket willow</name>
    <dbReference type="NCBI Taxonomy" id="40686"/>
    <lineage>
        <taxon>Eukaryota</taxon>
        <taxon>Viridiplantae</taxon>
        <taxon>Streptophyta</taxon>
        <taxon>Embryophyta</taxon>
        <taxon>Tracheophyta</taxon>
        <taxon>Spermatophyta</taxon>
        <taxon>Magnoliopsida</taxon>
        <taxon>eudicotyledons</taxon>
        <taxon>Gunneridae</taxon>
        <taxon>Pentapetalae</taxon>
        <taxon>rosids</taxon>
        <taxon>fabids</taxon>
        <taxon>Malpighiales</taxon>
        <taxon>Salicaceae</taxon>
        <taxon>Saliceae</taxon>
        <taxon>Salix</taxon>
    </lineage>
</organism>
<dbReference type="AlphaFoldDB" id="A0A6N2LQE2"/>
<accession>A0A6N2LQE2</accession>
<dbReference type="FunFam" id="1.10.510.10:FF:000060">
    <property type="entry name" value="G-type lectin S-receptor-like serine/threonine-protein kinase"/>
    <property type="match status" value="1"/>
</dbReference>
<dbReference type="SMART" id="SM00220">
    <property type="entry name" value="S_TKc"/>
    <property type="match status" value="1"/>
</dbReference>
<dbReference type="FunFam" id="3.30.200.20:FF:000924">
    <property type="entry name" value="Uncharacterized protein"/>
    <property type="match status" value="1"/>
</dbReference>
<comment type="catalytic activity">
    <reaction evidence="10">
        <text>L-threonyl-[protein] + ATP = O-phospho-L-threonyl-[protein] + ADP + H(+)</text>
        <dbReference type="Rhea" id="RHEA:46608"/>
        <dbReference type="Rhea" id="RHEA-COMP:11060"/>
        <dbReference type="Rhea" id="RHEA-COMP:11605"/>
        <dbReference type="ChEBI" id="CHEBI:15378"/>
        <dbReference type="ChEBI" id="CHEBI:30013"/>
        <dbReference type="ChEBI" id="CHEBI:30616"/>
        <dbReference type="ChEBI" id="CHEBI:61977"/>
        <dbReference type="ChEBI" id="CHEBI:456216"/>
        <dbReference type="EC" id="2.7.11.1"/>
    </reaction>
</comment>
<dbReference type="EMBL" id="CAADRP010001578">
    <property type="protein sequence ID" value="VFU42382.1"/>
    <property type="molecule type" value="Genomic_DNA"/>
</dbReference>
<evidence type="ECO:0000256" key="10">
    <source>
        <dbReference type="ARBA" id="ARBA00047899"/>
    </source>
</evidence>
<dbReference type="GO" id="GO:0005524">
    <property type="term" value="F:ATP binding"/>
    <property type="evidence" value="ECO:0007669"/>
    <property type="project" value="UniProtKB-KW"/>
</dbReference>
<proteinExistence type="predicted"/>
<evidence type="ECO:0000259" key="12">
    <source>
        <dbReference type="PROSITE" id="PS50011"/>
    </source>
</evidence>
<dbReference type="InterPro" id="IPR008271">
    <property type="entry name" value="Ser/Thr_kinase_AS"/>
</dbReference>
<comment type="catalytic activity">
    <reaction evidence="11">
        <text>L-seryl-[protein] + ATP = O-phospho-L-seryl-[protein] + ADP + H(+)</text>
        <dbReference type="Rhea" id="RHEA:17989"/>
        <dbReference type="Rhea" id="RHEA-COMP:9863"/>
        <dbReference type="Rhea" id="RHEA-COMP:11604"/>
        <dbReference type="ChEBI" id="CHEBI:15378"/>
        <dbReference type="ChEBI" id="CHEBI:29999"/>
        <dbReference type="ChEBI" id="CHEBI:30616"/>
        <dbReference type="ChEBI" id="CHEBI:83421"/>
        <dbReference type="ChEBI" id="CHEBI:456216"/>
        <dbReference type="EC" id="2.7.11.1"/>
    </reaction>
</comment>
<keyword evidence="6" id="KW-0418">Kinase</keyword>
<evidence type="ECO:0000256" key="4">
    <source>
        <dbReference type="ARBA" id="ARBA00022729"/>
    </source>
</evidence>
<keyword evidence="5" id="KW-0547">Nucleotide-binding</keyword>
<evidence type="ECO:0000256" key="7">
    <source>
        <dbReference type="ARBA" id="ARBA00022840"/>
    </source>
</evidence>
<dbReference type="GO" id="GO:0005886">
    <property type="term" value="C:plasma membrane"/>
    <property type="evidence" value="ECO:0007669"/>
    <property type="project" value="TreeGrafter"/>
</dbReference>
<evidence type="ECO:0000256" key="6">
    <source>
        <dbReference type="ARBA" id="ARBA00022777"/>
    </source>
</evidence>
<protein>
    <recommendedName>
        <fullName evidence="1">non-specific serine/threonine protein kinase</fullName>
        <ecNumber evidence="1">2.7.11.1</ecNumber>
    </recommendedName>
</protein>
<dbReference type="Pfam" id="PF00069">
    <property type="entry name" value="Pkinase"/>
    <property type="match status" value="1"/>
</dbReference>
<evidence type="ECO:0000256" key="11">
    <source>
        <dbReference type="ARBA" id="ARBA00048679"/>
    </source>
</evidence>
<dbReference type="GO" id="GO:0004674">
    <property type="term" value="F:protein serine/threonine kinase activity"/>
    <property type="evidence" value="ECO:0007669"/>
    <property type="project" value="UniProtKB-KW"/>
</dbReference>